<keyword evidence="2" id="KW-1185">Reference proteome</keyword>
<accession>A0A3M0IKS1</accession>
<organism evidence="1 2">
    <name type="scientific">Streptomyces shenzhenensis</name>
    <dbReference type="NCBI Taxonomy" id="943815"/>
    <lineage>
        <taxon>Bacteria</taxon>
        <taxon>Bacillati</taxon>
        <taxon>Actinomycetota</taxon>
        <taxon>Actinomycetes</taxon>
        <taxon>Kitasatosporales</taxon>
        <taxon>Streptomycetaceae</taxon>
        <taxon>Streptomyces</taxon>
    </lineage>
</organism>
<evidence type="ECO:0000313" key="1">
    <source>
        <dbReference type="EMBL" id="RMB82606.1"/>
    </source>
</evidence>
<comment type="caution">
    <text evidence="1">The sequence shown here is derived from an EMBL/GenBank/DDBJ whole genome shotgun (WGS) entry which is preliminary data.</text>
</comment>
<evidence type="ECO:0000313" key="2">
    <source>
        <dbReference type="Proteomes" id="UP000270471"/>
    </source>
</evidence>
<dbReference type="RefSeq" id="WP_121892521.1">
    <property type="nucleotide sequence ID" value="NZ_PENI01000021.1"/>
</dbReference>
<name>A0A3M0IKS1_9ACTN</name>
<gene>
    <name evidence="1" type="ORF">CTZ28_27995</name>
</gene>
<dbReference type="AlphaFoldDB" id="A0A3M0IKS1"/>
<sequence length="125" mass="14178">MSVPIRLNYPAAIPVGHVIEVTEFLDTRPEKKRRTYARGEPFQIPVILDLDTGIRYMNHRHVSRWDNGGNDFVPNNYSSEPRSDLEVSRVYRAKVTACTLVMVEGLENQHTTLVVNPVEDASPDS</sequence>
<reference evidence="1 2" key="1">
    <citation type="submission" date="2017-11" db="EMBL/GenBank/DDBJ databases">
        <title>Draft genome of actinobacteria isolated from guarana (Paullinia cupana (Mart.) Ducke.</title>
        <authorList>
            <person name="Siqueira K.A."/>
            <person name="Liotti R.G."/>
            <person name="Mendes T.A.O."/>
            <person name="Soares M.A."/>
        </authorList>
    </citation>
    <scope>NUCLEOTIDE SEQUENCE [LARGE SCALE GENOMIC DNA]</scope>
    <source>
        <strain evidence="1 2">193</strain>
    </source>
</reference>
<protein>
    <submittedName>
        <fullName evidence="1">Uncharacterized protein</fullName>
    </submittedName>
</protein>
<dbReference type="EMBL" id="PENI01000021">
    <property type="protein sequence ID" value="RMB82606.1"/>
    <property type="molecule type" value="Genomic_DNA"/>
</dbReference>
<proteinExistence type="predicted"/>
<dbReference type="OrthoDB" id="5072144at2"/>
<dbReference type="Proteomes" id="UP000270471">
    <property type="component" value="Unassembled WGS sequence"/>
</dbReference>